<keyword evidence="2" id="KW-0805">Transcription regulation</keyword>
<dbReference type="GO" id="GO:0016987">
    <property type="term" value="F:sigma factor activity"/>
    <property type="evidence" value="ECO:0007669"/>
    <property type="project" value="UniProtKB-KW"/>
</dbReference>
<comment type="similarity">
    <text evidence="1">Belongs to the sigma-70 factor family. ECF subfamily.</text>
</comment>
<name>A0A7V2B078_RHOMR</name>
<accession>A0A7V2B078</accession>
<comment type="caution">
    <text evidence="7">The sequence shown here is derived from an EMBL/GenBank/DDBJ whole genome shotgun (WGS) entry which is preliminary data.</text>
</comment>
<gene>
    <name evidence="7" type="ORF">ENO59_04935</name>
</gene>
<dbReference type="Gene3D" id="1.10.10.10">
    <property type="entry name" value="Winged helix-like DNA-binding domain superfamily/Winged helix DNA-binding domain"/>
    <property type="match status" value="1"/>
</dbReference>
<evidence type="ECO:0000256" key="3">
    <source>
        <dbReference type="ARBA" id="ARBA00023082"/>
    </source>
</evidence>
<sequence>MSVEALSIKSSLSLLSAREREWIRRIRQGDGEAYACMFRCYYSALCRFALSMLDEEEAAHEVVQEVFLRIWERRHLWQPTYSLRLYLYQAVRNEALNYRRRRALIQRYQVSWEAVPLATEPTAPTVPDEALQAQEFYQALQQAIASLPERRRLTFLLHREHGFTYAEIAKIMGVSPKTVSNQLAEAVKFLRIQLARFQVQ</sequence>
<dbReference type="SUPFAM" id="SSF88659">
    <property type="entry name" value="Sigma3 and sigma4 domains of RNA polymerase sigma factors"/>
    <property type="match status" value="1"/>
</dbReference>
<dbReference type="InterPro" id="IPR014284">
    <property type="entry name" value="RNA_pol_sigma-70_dom"/>
</dbReference>
<dbReference type="NCBIfam" id="TIGR02985">
    <property type="entry name" value="Sig70_bacteroi1"/>
    <property type="match status" value="1"/>
</dbReference>
<dbReference type="PANTHER" id="PTHR43133:SF46">
    <property type="entry name" value="RNA POLYMERASE SIGMA-70 FACTOR ECF SUBFAMILY"/>
    <property type="match status" value="1"/>
</dbReference>
<keyword evidence="3" id="KW-0731">Sigma factor</keyword>
<proteinExistence type="inferred from homology"/>
<keyword evidence="4" id="KW-0804">Transcription</keyword>
<dbReference type="PANTHER" id="PTHR43133">
    <property type="entry name" value="RNA POLYMERASE ECF-TYPE SIGMA FACTO"/>
    <property type="match status" value="1"/>
</dbReference>
<dbReference type="InterPro" id="IPR007627">
    <property type="entry name" value="RNA_pol_sigma70_r2"/>
</dbReference>
<dbReference type="InterPro" id="IPR036388">
    <property type="entry name" value="WH-like_DNA-bd_sf"/>
</dbReference>
<dbReference type="InterPro" id="IPR013325">
    <property type="entry name" value="RNA_pol_sigma_r2"/>
</dbReference>
<dbReference type="Gene3D" id="1.10.1740.10">
    <property type="match status" value="1"/>
</dbReference>
<dbReference type="AlphaFoldDB" id="A0A7V2B078"/>
<evidence type="ECO:0000313" key="7">
    <source>
        <dbReference type="EMBL" id="HER95845.1"/>
    </source>
</evidence>
<dbReference type="GO" id="GO:0003677">
    <property type="term" value="F:DNA binding"/>
    <property type="evidence" value="ECO:0007669"/>
    <property type="project" value="InterPro"/>
</dbReference>
<dbReference type="Pfam" id="PF08281">
    <property type="entry name" value="Sigma70_r4_2"/>
    <property type="match status" value="1"/>
</dbReference>
<dbReference type="InterPro" id="IPR013249">
    <property type="entry name" value="RNA_pol_sigma70_r4_t2"/>
</dbReference>
<dbReference type="NCBIfam" id="TIGR02937">
    <property type="entry name" value="sigma70-ECF"/>
    <property type="match status" value="1"/>
</dbReference>
<evidence type="ECO:0000256" key="4">
    <source>
        <dbReference type="ARBA" id="ARBA00023163"/>
    </source>
</evidence>
<dbReference type="InterPro" id="IPR013324">
    <property type="entry name" value="RNA_pol_sigma_r3/r4-like"/>
</dbReference>
<feature type="domain" description="RNA polymerase sigma factor 70 region 4 type 2" evidence="6">
    <location>
        <begin position="138"/>
        <end position="190"/>
    </location>
</feature>
<protein>
    <submittedName>
        <fullName evidence="7">RNA polymerase sigma-70 factor</fullName>
    </submittedName>
</protein>
<organism evidence="7">
    <name type="scientific">Rhodothermus marinus</name>
    <name type="common">Rhodothermus obamensis</name>
    <dbReference type="NCBI Taxonomy" id="29549"/>
    <lineage>
        <taxon>Bacteria</taxon>
        <taxon>Pseudomonadati</taxon>
        <taxon>Rhodothermota</taxon>
        <taxon>Rhodothermia</taxon>
        <taxon>Rhodothermales</taxon>
        <taxon>Rhodothermaceae</taxon>
        <taxon>Rhodothermus</taxon>
    </lineage>
</organism>
<evidence type="ECO:0000259" key="6">
    <source>
        <dbReference type="Pfam" id="PF08281"/>
    </source>
</evidence>
<dbReference type="CDD" id="cd06171">
    <property type="entry name" value="Sigma70_r4"/>
    <property type="match status" value="1"/>
</dbReference>
<dbReference type="SUPFAM" id="SSF88946">
    <property type="entry name" value="Sigma2 domain of RNA polymerase sigma factors"/>
    <property type="match status" value="1"/>
</dbReference>
<evidence type="ECO:0000259" key="5">
    <source>
        <dbReference type="Pfam" id="PF04542"/>
    </source>
</evidence>
<feature type="domain" description="RNA polymerase sigma-70 region 2" evidence="5">
    <location>
        <begin position="37"/>
        <end position="103"/>
    </location>
</feature>
<dbReference type="InterPro" id="IPR014327">
    <property type="entry name" value="RNA_pol_sigma70_bacteroid"/>
</dbReference>
<evidence type="ECO:0000256" key="2">
    <source>
        <dbReference type="ARBA" id="ARBA00023015"/>
    </source>
</evidence>
<dbReference type="EMBL" id="DSGB01000004">
    <property type="protein sequence ID" value="HER95845.1"/>
    <property type="molecule type" value="Genomic_DNA"/>
</dbReference>
<reference evidence="7" key="1">
    <citation type="journal article" date="2020" name="mSystems">
        <title>Genome- and Community-Level Interaction Insights into Carbon Utilization and Element Cycling Functions of Hydrothermarchaeota in Hydrothermal Sediment.</title>
        <authorList>
            <person name="Zhou Z."/>
            <person name="Liu Y."/>
            <person name="Xu W."/>
            <person name="Pan J."/>
            <person name="Luo Z.H."/>
            <person name="Li M."/>
        </authorList>
    </citation>
    <scope>NUCLEOTIDE SEQUENCE [LARGE SCALE GENOMIC DNA]</scope>
    <source>
        <strain evidence="7">SpSt-143</strain>
    </source>
</reference>
<dbReference type="InterPro" id="IPR039425">
    <property type="entry name" value="RNA_pol_sigma-70-like"/>
</dbReference>
<dbReference type="Pfam" id="PF04542">
    <property type="entry name" value="Sigma70_r2"/>
    <property type="match status" value="1"/>
</dbReference>
<evidence type="ECO:0000256" key="1">
    <source>
        <dbReference type="ARBA" id="ARBA00010641"/>
    </source>
</evidence>
<dbReference type="GO" id="GO:0006352">
    <property type="term" value="P:DNA-templated transcription initiation"/>
    <property type="evidence" value="ECO:0007669"/>
    <property type="project" value="InterPro"/>
</dbReference>